<dbReference type="Pfam" id="PF00005">
    <property type="entry name" value="ABC_tran"/>
    <property type="match status" value="2"/>
</dbReference>
<evidence type="ECO:0000256" key="5">
    <source>
        <dbReference type="ARBA" id="ARBA00022741"/>
    </source>
</evidence>
<dbReference type="Gene3D" id="3.40.50.300">
    <property type="entry name" value="P-loop containing nucleotide triphosphate hydrolases"/>
    <property type="match status" value="2"/>
</dbReference>
<dbReference type="EMBL" id="JAEPRC010000433">
    <property type="protein sequence ID" value="KAG2197350.1"/>
    <property type="molecule type" value="Genomic_DNA"/>
</dbReference>
<dbReference type="SUPFAM" id="SSF90123">
    <property type="entry name" value="ABC transporter transmembrane region"/>
    <property type="match status" value="2"/>
</dbReference>
<keyword evidence="4" id="KW-0677">Repeat</keyword>
<dbReference type="PANTHER" id="PTHR24223:SF353">
    <property type="entry name" value="ABC TRANSPORTER ATP-BINDING PROTEIN_PERMEASE VMR1-RELATED"/>
    <property type="match status" value="1"/>
</dbReference>
<keyword evidence="14" id="KW-1185">Reference proteome</keyword>
<feature type="transmembrane region" description="Helical" evidence="10">
    <location>
        <begin position="1244"/>
        <end position="1265"/>
    </location>
</feature>
<gene>
    <name evidence="13" type="ORF">INT46_001257</name>
</gene>
<dbReference type="PANTHER" id="PTHR24223">
    <property type="entry name" value="ATP-BINDING CASSETTE SUB-FAMILY C"/>
    <property type="match status" value="1"/>
</dbReference>
<dbReference type="InterPro" id="IPR003439">
    <property type="entry name" value="ABC_transporter-like_ATP-bd"/>
</dbReference>
<evidence type="ECO:0000256" key="1">
    <source>
        <dbReference type="ARBA" id="ARBA00004141"/>
    </source>
</evidence>
<dbReference type="Proteomes" id="UP000650833">
    <property type="component" value="Unassembled WGS sequence"/>
</dbReference>
<evidence type="ECO:0000256" key="8">
    <source>
        <dbReference type="ARBA" id="ARBA00023136"/>
    </source>
</evidence>
<dbReference type="SUPFAM" id="SSF52540">
    <property type="entry name" value="P-loop containing nucleoside triphosphate hydrolases"/>
    <property type="match status" value="2"/>
</dbReference>
<feature type="region of interest" description="Disordered" evidence="9">
    <location>
        <begin position="421"/>
        <end position="463"/>
    </location>
</feature>
<organism evidence="13 14">
    <name type="scientific">Mucor plumbeus</name>
    <dbReference type="NCBI Taxonomy" id="97098"/>
    <lineage>
        <taxon>Eukaryota</taxon>
        <taxon>Fungi</taxon>
        <taxon>Fungi incertae sedis</taxon>
        <taxon>Mucoromycota</taxon>
        <taxon>Mucoromycotina</taxon>
        <taxon>Mucoromycetes</taxon>
        <taxon>Mucorales</taxon>
        <taxon>Mucorineae</taxon>
        <taxon>Mucoraceae</taxon>
        <taxon>Mucor</taxon>
    </lineage>
</organism>
<feature type="domain" description="ABC transporter" evidence="11">
    <location>
        <begin position="676"/>
        <end position="899"/>
    </location>
</feature>
<feature type="transmembrane region" description="Helical" evidence="10">
    <location>
        <begin position="77"/>
        <end position="101"/>
    </location>
</feature>
<feature type="compositionally biased region" description="Acidic residues" evidence="9">
    <location>
        <begin position="431"/>
        <end position="455"/>
    </location>
</feature>
<feature type="transmembrane region" description="Helical" evidence="10">
    <location>
        <begin position="1104"/>
        <end position="1125"/>
    </location>
</feature>
<feature type="transmembrane region" description="Helical" evidence="10">
    <location>
        <begin position="1216"/>
        <end position="1237"/>
    </location>
</feature>
<feature type="domain" description="ABC transmembrane type-1" evidence="12">
    <location>
        <begin position="986"/>
        <end position="1273"/>
    </location>
</feature>
<evidence type="ECO:0000256" key="3">
    <source>
        <dbReference type="ARBA" id="ARBA00022692"/>
    </source>
</evidence>
<feature type="transmembrane region" description="Helical" evidence="10">
    <location>
        <begin position="160"/>
        <end position="181"/>
    </location>
</feature>
<evidence type="ECO:0000256" key="2">
    <source>
        <dbReference type="ARBA" id="ARBA00022448"/>
    </source>
</evidence>
<evidence type="ECO:0000256" key="7">
    <source>
        <dbReference type="ARBA" id="ARBA00022989"/>
    </source>
</evidence>
<dbReference type="Pfam" id="PF00664">
    <property type="entry name" value="ABC_membrane"/>
    <property type="match status" value="2"/>
</dbReference>
<evidence type="ECO:0000256" key="6">
    <source>
        <dbReference type="ARBA" id="ARBA00022840"/>
    </source>
</evidence>
<protein>
    <submittedName>
        <fullName evidence="13">Uncharacterized protein</fullName>
    </submittedName>
</protein>
<proteinExistence type="predicted"/>
<dbReference type="CDD" id="cd18596">
    <property type="entry name" value="ABC_6TM_VMR1_D1_like"/>
    <property type="match status" value="1"/>
</dbReference>
<feature type="transmembrane region" description="Helical" evidence="10">
    <location>
        <begin position="368"/>
        <end position="393"/>
    </location>
</feature>
<dbReference type="InterPro" id="IPR027417">
    <property type="entry name" value="P-loop_NTPase"/>
</dbReference>
<dbReference type="GO" id="GO:0005524">
    <property type="term" value="F:ATP binding"/>
    <property type="evidence" value="ECO:0007669"/>
    <property type="project" value="UniProtKB-KW"/>
</dbReference>
<dbReference type="PROSITE" id="PS50893">
    <property type="entry name" value="ABC_TRANSPORTER_2"/>
    <property type="match status" value="2"/>
</dbReference>
<feature type="transmembrane region" description="Helical" evidence="10">
    <location>
        <begin position="503"/>
        <end position="521"/>
    </location>
</feature>
<dbReference type="CDD" id="cd18604">
    <property type="entry name" value="ABC_6TM_VMR1_D2_like"/>
    <property type="match status" value="1"/>
</dbReference>
<feature type="transmembrane region" description="Helical" evidence="10">
    <location>
        <begin position="586"/>
        <end position="608"/>
    </location>
</feature>
<evidence type="ECO:0000259" key="11">
    <source>
        <dbReference type="PROSITE" id="PS50893"/>
    </source>
</evidence>
<dbReference type="PROSITE" id="PS50929">
    <property type="entry name" value="ABC_TM1F"/>
    <property type="match status" value="2"/>
</dbReference>
<dbReference type="OrthoDB" id="6500128at2759"/>
<feature type="domain" description="ABC transmembrane type-1" evidence="12">
    <location>
        <begin position="328"/>
        <end position="645"/>
    </location>
</feature>
<comment type="caution">
    <text evidence="13">The sequence shown here is derived from an EMBL/GenBank/DDBJ whole genome shotgun (WGS) entry which is preliminary data.</text>
</comment>
<accession>A0A8H7QSA4</accession>
<feature type="transmembrane region" description="Helical" evidence="10">
    <location>
        <begin position="1033"/>
        <end position="1053"/>
    </location>
</feature>
<dbReference type="InterPro" id="IPR036640">
    <property type="entry name" value="ABC1_TM_sf"/>
</dbReference>
<sequence length="1573" mass="178972">MSNQSFCGWNQQGEGGEGPKLDPIYSLVINSCYRETILDGLLPILTFIISCVLLSIRQKTFATNDFLRLPTTKTVSIFRRSIILLIVTLLEISSWAFVFAWRLESAILERSKNTRPPLYQIVDPSLAFIPRIYVLALVIKSFTTPANPIEPSKFTRYSHHFLLFYALFFVSALIRVFDYFFTNNNWFISSGIEKSFSLIDLCLCFILWFVVITSPTELDQGELVDFDNDDDGVLVLHDGRVVRNGRILSLESSASPLSSLTFSWMNSLLKSAFKTKLTAASLWALPARQRARENYRLFTETKLHQHLSSLSLIHRIYNSNKKIIWCQFITAIGAVVFHYANPFFLRKLLTWIQEHHQNEESSLKQEIGYMYCIALFGCNVISTLVASQTLLWGRRWHVTIIHMLNSEIYAHALRLKSAHQLPKGQNSSSEGDIDNDNNEEGGYEQEEEEEEEDHEESVHRQASLMSQDTERLAELASYLHIFYTCPLEIAAGVIFLYQVLGNSFLAGLIVMVVALPSTHYISRRLMLAQSHLTDAKSWRLRLLRELCDGIKTIKFLASERRWEQAITNARDDELVKLIKLYTQNTILGLIWFATPVFVTTISFAWYTMVEKKTLDASTAFVSIVLFGMLRDPLNVMPQAFMAYNDAKLSLGHITNFLNTEEKEQDTDIPLPPQDKLAFSEATFAWPSSEHLLVVPTFEFPLNKLSVISGSPSSGKTSLLAALMGDMPCVQGQIPTCMPKVAYVAQTAWVEHGTLRENILFSEPWDDTRYRAVLHQCDLLRDLSLLDNGDLTLTTNKAMSNMMRHKISLARAVYAKVDTVIIDDIFITFQKVTSTFIYENCIRGELMRHRTIIVASTWPDMFWARDAQLFVNLDHGHVDAMETDPEKIVALIKTRRLQRQVKNESKATVVVPVDVIDALYENTGASSTHNTTLFEEDCFDEASIIPESIQQELDESTTTSDLVYKSRDYAYATYYSACGGWKYWMSAILFTLFARLANISESYWLKEGIRLRIVWSMAFSRYNTVTASISNNYVLIYLGLCLITVACNFIRTVIQYRGSLRASNRLFLGLLQSVCHAPLQFFDITPVSQIMSRFSKDMETIDSSIGWHVNFLLQTVFGVFGVVFTIGMILPEFFAASLVAAALYFYIGITYIRASRELKKLNTDSRPPIFHLYTDTLAGLATIRAYGEEWNMMKKMFNRLDDNMRPFYTLWNTNRWLFVRVELLGTFLSLFIGISLVQKIKTIDAGLAGIALTFSTSLLEYVYWLMRQSTTVDMHFEAVERVNEYMEMPQEPPSIVEGSRPPAAWPTNAAVQVRDLMLSFSNSEADAILKHISFNIFSGEKIALVGRAGAEKYALVSCLFRFMEPMRGSIKIDGVNIAWIGVEDLRSRITFISKDGWLLSGTVRSNLDPFGEYDDYALWQVLQRVRLAKLPSTTTLDQQDTMTASTIIQDLDKDLGKEGCRLPVCERQLLCIARALLQDCTKLVIIEEANIGPEAHEIIRSVIDQEFEESTLIVIPYMLHDVVNYDKVMVFDQGSLVEFDSAIELLNKQHSLLQSLCEKAGILDSLTLDMEILT</sequence>
<evidence type="ECO:0000313" key="14">
    <source>
        <dbReference type="Proteomes" id="UP000650833"/>
    </source>
</evidence>
<evidence type="ECO:0000256" key="9">
    <source>
        <dbReference type="SAM" id="MobiDB-lite"/>
    </source>
</evidence>
<evidence type="ECO:0000259" key="12">
    <source>
        <dbReference type="PROSITE" id="PS50929"/>
    </source>
</evidence>
<keyword evidence="2" id="KW-0813">Transport</keyword>
<dbReference type="GO" id="GO:0000329">
    <property type="term" value="C:fungal-type vacuole membrane"/>
    <property type="evidence" value="ECO:0007669"/>
    <property type="project" value="TreeGrafter"/>
</dbReference>
<feature type="transmembrane region" description="Helical" evidence="10">
    <location>
        <begin position="196"/>
        <end position="213"/>
    </location>
</feature>
<evidence type="ECO:0000256" key="4">
    <source>
        <dbReference type="ARBA" id="ARBA00022737"/>
    </source>
</evidence>
<dbReference type="GO" id="GO:0016887">
    <property type="term" value="F:ATP hydrolysis activity"/>
    <property type="evidence" value="ECO:0007669"/>
    <property type="project" value="InterPro"/>
</dbReference>
<keyword evidence="7 10" id="KW-1133">Transmembrane helix</keyword>
<evidence type="ECO:0000256" key="10">
    <source>
        <dbReference type="SAM" id="Phobius"/>
    </source>
</evidence>
<keyword evidence="8 10" id="KW-0472">Membrane</keyword>
<reference evidence="13" key="1">
    <citation type="submission" date="2020-12" db="EMBL/GenBank/DDBJ databases">
        <title>Metabolic potential, ecology and presence of endohyphal bacteria is reflected in genomic diversity of Mucoromycotina.</title>
        <authorList>
            <person name="Muszewska A."/>
            <person name="Okrasinska A."/>
            <person name="Steczkiewicz K."/>
            <person name="Drgas O."/>
            <person name="Orlowska M."/>
            <person name="Perlinska-Lenart U."/>
            <person name="Aleksandrzak-Piekarczyk T."/>
            <person name="Szatraj K."/>
            <person name="Zielenkiewicz U."/>
            <person name="Pilsyk S."/>
            <person name="Malc E."/>
            <person name="Mieczkowski P."/>
            <person name="Kruszewska J.S."/>
            <person name="Biernat P."/>
            <person name="Pawlowska J."/>
        </authorList>
    </citation>
    <scope>NUCLEOTIDE SEQUENCE</scope>
    <source>
        <strain evidence="13">CBS 226.32</strain>
    </source>
</reference>
<feature type="transmembrane region" description="Helical" evidence="10">
    <location>
        <begin position="475"/>
        <end position="497"/>
    </location>
</feature>
<keyword evidence="3 10" id="KW-0812">Transmembrane</keyword>
<comment type="subcellular location">
    <subcellularLocation>
        <location evidence="1">Membrane</location>
        <topology evidence="1">Multi-pass membrane protein</topology>
    </subcellularLocation>
</comment>
<name>A0A8H7QSA4_9FUNG</name>
<keyword evidence="6" id="KW-0067">ATP-binding</keyword>
<dbReference type="GO" id="GO:0140359">
    <property type="term" value="F:ABC-type transporter activity"/>
    <property type="evidence" value="ECO:0007669"/>
    <property type="project" value="InterPro"/>
</dbReference>
<feature type="transmembrane region" description="Helical" evidence="10">
    <location>
        <begin position="121"/>
        <end position="139"/>
    </location>
</feature>
<keyword evidence="5" id="KW-0547">Nucleotide-binding</keyword>
<feature type="transmembrane region" description="Helical" evidence="10">
    <location>
        <begin position="1132"/>
        <end position="1151"/>
    </location>
</feature>
<dbReference type="InterPro" id="IPR050173">
    <property type="entry name" value="ABC_transporter_C-like"/>
</dbReference>
<dbReference type="InterPro" id="IPR011527">
    <property type="entry name" value="ABC1_TM_dom"/>
</dbReference>
<dbReference type="FunFam" id="1.20.1560.10:FF:000013">
    <property type="entry name" value="ABC transporter C family member 2"/>
    <property type="match status" value="1"/>
</dbReference>
<evidence type="ECO:0000313" key="13">
    <source>
        <dbReference type="EMBL" id="KAG2197350.1"/>
    </source>
</evidence>
<feature type="domain" description="ABC transporter" evidence="11">
    <location>
        <begin position="1310"/>
        <end position="1557"/>
    </location>
</feature>
<feature type="transmembrane region" description="Helical" evidence="10">
    <location>
        <begin position="37"/>
        <end position="56"/>
    </location>
</feature>
<feature type="transmembrane region" description="Helical" evidence="10">
    <location>
        <begin position="323"/>
        <end position="340"/>
    </location>
</feature>
<dbReference type="Gene3D" id="1.20.1560.10">
    <property type="entry name" value="ABC transporter type 1, transmembrane domain"/>
    <property type="match status" value="2"/>
</dbReference>